<dbReference type="RefSeq" id="XP_002766714.1">
    <property type="nucleotide sequence ID" value="XM_002766668.1"/>
</dbReference>
<dbReference type="SUPFAM" id="SSF74650">
    <property type="entry name" value="Galactose mutarotase-like"/>
    <property type="match status" value="1"/>
</dbReference>
<dbReference type="GO" id="GO:0006006">
    <property type="term" value="P:glucose metabolic process"/>
    <property type="evidence" value="ECO:0007669"/>
    <property type="project" value="TreeGrafter"/>
</dbReference>
<sequence length="234" mass="25873">MSSYSVDCNFVADLKNSQTVTLSNDKIRVTIAEYGLYLLSLESADRNGKFSAVNLNYGDELSKYVDDTFYLCCLAGRYANRIADGRMTIDGKEYQLTANNGPHCLHGGTDGFNKKIWKHTDSYRDEKSASATFTVRSEDGDQGFPGNLDVTVVFTITGNKFTMEYYATTDAPTVVNLTHHTYFNLDNDHSQTICKHELCLPNAEKFVKVENGGIPIEGPPADVKAFGIVSVNCI</sequence>
<dbReference type="Pfam" id="PF01263">
    <property type="entry name" value="Aldose_epim"/>
    <property type="match status" value="1"/>
</dbReference>
<dbReference type="InterPro" id="IPR008183">
    <property type="entry name" value="Aldose_1/G6P_1-epimerase"/>
</dbReference>
<evidence type="ECO:0000313" key="1">
    <source>
        <dbReference type="EMBL" id="EEQ99431.1"/>
    </source>
</evidence>
<proteinExistence type="predicted"/>
<reference evidence="1 2" key="1">
    <citation type="submission" date="2008-07" db="EMBL/GenBank/DDBJ databases">
        <authorList>
            <person name="El-Sayed N."/>
            <person name="Caler E."/>
            <person name="Inman J."/>
            <person name="Amedeo P."/>
            <person name="Hass B."/>
            <person name="Wortman J."/>
        </authorList>
    </citation>
    <scope>NUCLEOTIDE SEQUENCE [LARGE SCALE GENOMIC DNA]</scope>
    <source>
        <strain evidence="2">ATCC 50983 / TXsc</strain>
    </source>
</reference>
<name>C5LV16_PERM5</name>
<dbReference type="InterPro" id="IPR011013">
    <property type="entry name" value="Gal_mutarotase_sf_dom"/>
</dbReference>
<dbReference type="Gene3D" id="2.70.98.10">
    <property type="match status" value="1"/>
</dbReference>
<dbReference type="AlphaFoldDB" id="C5LV16"/>
<dbReference type="GO" id="GO:0033499">
    <property type="term" value="P:galactose catabolic process via UDP-galactose, Leloir pathway"/>
    <property type="evidence" value="ECO:0007669"/>
    <property type="project" value="TreeGrafter"/>
</dbReference>
<dbReference type="PANTHER" id="PTHR10091:SF0">
    <property type="entry name" value="GALACTOSE MUTAROTASE"/>
    <property type="match status" value="1"/>
</dbReference>
<dbReference type="OMA" id="LENDHGM"/>
<dbReference type="GO" id="GO:0004034">
    <property type="term" value="F:aldose 1-epimerase activity"/>
    <property type="evidence" value="ECO:0007669"/>
    <property type="project" value="TreeGrafter"/>
</dbReference>
<accession>C5LV16</accession>
<dbReference type="GO" id="GO:0030246">
    <property type="term" value="F:carbohydrate binding"/>
    <property type="evidence" value="ECO:0007669"/>
    <property type="project" value="InterPro"/>
</dbReference>
<organism evidence="2">
    <name type="scientific">Perkinsus marinus (strain ATCC 50983 / TXsc)</name>
    <dbReference type="NCBI Taxonomy" id="423536"/>
    <lineage>
        <taxon>Eukaryota</taxon>
        <taxon>Sar</taxon>
        <taxon>Alveolata</taxon>
        <taxon>Perkinsozoa</taxon>
        <taxon>Perkinsea</taxon>
        <taxon>Perkinsida</taxon>
        <taxon>Perkinsidae</taxon>
        <taxon>Perkinsus</taxon>
    </lineage>
</organism>
<dbReference type="InParanoid" id="C5LV16"/>
<gene>
    <name evidence="1" type="ORF">Pmar_PMAR002530</name>
</gene>
<dbReference type="OrthoDB" id="274691at2759"/>
<protein>
    <submittedName>
        <fullName evidence="1">Aldose 1-epimerase, putative</fullName>
    </submittedName>
</protein>
<evidence type="ECO:0000313" key="2">
    <source>
        <dbReference type="Proteomes" id="UP000007800"/>
    </source>
</evidence>
<dbReference type="GeneID" id="9045787"/>
<keyword evidence="2" id="KW-1185">Reference proteome</keyword>
<dbReference type="PANTHER" id="PTHR10091">
    <property type="entry name" value="ALDOSE-1-EPIMERASE"/>
    <property type="match status" value="1"/>
</dbReference>
<dbReference type="InterPro" id="IPR014718">
    <property type="entry name" value="GH-type_carb-bd"/>
</dbReference>
<dbReference type="EMBL" id="GG685710">
    <property type="protein sequence ID" value="EEQ99431.1"/>
    <property type="molecule type" value="Genomic_DNA"/>
</dbReference>
<dbReference type="Proteomes" id="UP000007800">
    <property type="component" value="Unassembled WGS sequence"/>
</dbReference>